<dbReference type="Proteomes" id="UP000039217">
    <property type="component" value="Unassembled WGS sequence"/>
</dbReference>
<evidence type="ECO:0000313" key="6">
    <source>
        <dbReference type="Proteomes" id="UP000039217"/>
    </source>
</evidence>
<dbReference type="EMBL" id="CGCX01002254">
    <property type="protein sequence ID" value="CFS09429.1"/>
    <property type="molecule type" value="Genomic_DNA"/>
</dbReference>
<gene>
    <name evidence="1" type="ORF">ERS007657_03983</name>
    <name evidence="2" type="ORF">ERS007661_03429</name>
    <name evidence="3" type="ORF">ERS007720_01435</name>
    <name evidence="4" type="ORF">ERS007739_03765</name>
</gene>
<evidence type="ECO:0000313" key="8">
    <source>
        <dbReference type="Proteomes" id="UP000046680"/>
    </source>
</evidence>
<evidence type="ECO:0000313" key="2">
    <source>
        <dbReference type="EMBL" id="CNW01524.1"/>
    </source>
</evidence>
<reference evidence="4" key="1">
    <citation type="submission" date="2015-03" db="EMBL/GenBank/DDBJ databases">
        <authorList>
            <consortium name="Pathogen Informatics"/>
            <person name="Murphy D."/>
        </authorList>
    </citation>
    <scope>NUCLEOTIDE SEQUENCE</scope>
    <source>
        <strain evidence="4">N09902308</strain>
    </source>
</reference>
<dbReference type="EMBL" id="CSAJ01000143">
    <property type="protein sequence ID" value="COW01723.1"/>
    <property type="molecule type" value="Genomic_DNA"/>
</dbReference>
<evidence type="ECO:0000313" key="5">
    <source>
        <dbReference type="Proteomes" id="UP000039021"/>
    </source>
</evidence>
<reference evidence="5 6" key="2">
    <citation type="submission" date="2015-03" db="EMBL/GenBank/DDBJ databases">
        <authorList>
            <consortium name="Pathogen Informatics"/>
        </authorList>
    </citation>
    <scope>NUCLEOTIDE SEQUENCE [LARGE SCALE GENOMIC DNA]</scope>
    <source>
        <strain evidence="1 8">C09601061</strain>
        <strain evidence="2 6">D00501624</strain>
        <strain evidence="3 7">M09401471</strain>
        <strain evidence="5">N09902308</strain>
    </source>
</reference>
<organism evidence="3 7">
    <name type="scientific">Mycobacterium tuberculosis</name>
    <dbReference type="NCBI Taxonomy" id="1773"/>
    <lineage>
        <taxon>Bacteria</taxon>
        <taxon>Bacillati</taxon>
        <taxon>Actinomycetota</taxon>
        <taxon>Actinomycetes</taxon>
        <taxon>Mycobacteriales</taxon>
        <taxon>Mycobacteriaceae</taxon>
        <taxon>Mycobacterium</taxon>
        <taxon>Mycobacterium tuberculosis complex</taxon>
    </lineage>
</organism>
<dbReference type="Proteomes" id="UP000046680">
    <property type="component" value="Unassembled WGS sequence"/>
</dbReference>
<evidence type="ECO:0000313" key="3">
    <source>
        <dbReference type="EMBL" id="COW01723.1"/>
    </source>
</evidence>
<evidence type="ECO:0000313" key="4">
    <source>
        <dbReference type="EMBL" id="COZ44794.1"/>
    </source>
</evidence>
<name>A0A655IN85_MYCTX</name>
<dbReference type="Proteomes" id="UP000039021">
    <property type="component" value="Unassembled WGS sequence"/>
</dbReference>
<evidence type="ECO:0000313" key="1">
    <source>
        <dbReference type="EMBL" id="CFS09429.1"/>
    </source>
</evidence>
<accession>A0A655IN85</accession>
<dbReference type="AlphaFoldDB" id="A0A655IN85"/>
<dbReference type="EMBL" id="CSBK01002057">
    <property type="protein sequence ID" value="COZ44794.1"/>
    <property type="molecule type" value="Genomic_DNA"/>
</dbReference>
<evidence type="ECO:0000313" key="7">
    <source>
        <dbReference type="Proteomes" id="UP000044938"/>
    </source>
</evidence>
<proteinExistence type="predicted"/>
<protein>
    <submittedName>
        <fullName evidence="3">Uncharacterized protein</fullName>
    </submittedName>
</protein>
<sequence>MVAGIECPVAFRPHVVNLGERDRNGQVVVERFGEPWGRIAGADGAHPGANAVQEVL</sequence>
<dbReference type="EMBL" id="CQQC01001514">
    <property type="protein sequence ID" value="CNW01524.1"/>
    <property type="molecule type" value="Genomic_DNA"/>
</dbReference>
<dbReference type="Proteomes" id="UP000044938">
    <property type="component" value="Unassembled WGS sequence"/>
</dbReference>